<dbReference type="OrthoDB" id="56388at2"/>
<proteinExistence type="predicted"/>
<evidence type="ECO:0000313" key="2">
    <source>
        <dbReference type="EMBL" id="GEM38075.1"/>
    </source>
</evidence>
<accession>A0A511MBP0</accession>
<dbReference type="AlphaFoldDB" id="A0A511MBP0"/>
<dbReference type="InterPro" id="IPR019734">
    <property type="entry name" value="TPR_rpt"/>
</dbReference>
<feature type="coiled-coil region" evidence="1">
    <location>
        <begin position="575"/>
        <end position="635"/>
    </location>
</feature>
<dbReference type="SUPFAM" id="SSF48452">
    <property type="entry name" value="TPR-like"/>
    <property type="match status" value="1"/>
</dbReference>
<dbReference type="EMBL" id="BJXA01000013">
    <property type="protein sequence ID" value="GEM38075.1"/>
    <property type="molecule type" value="Genomic_DNA"/>
</dbReference>
<name>A0A511MBP0_9NOCA</name>
<dbReference type="Gene3D" id="1.25.40.10">
    <property type="entry name" value="Tetratricopeptide repeat domain"/>
    <property type="match status" value="2"/>
</dbReference>
<reference evidence="2 3" key="1">
    <citation type="submission" date="2019-07" db="EMBL/GenBank/DDBJ databases">
        <title>Whole genome shotgun sequence of Nocardia ninae NBRC 108245.</title>
        <authorList>
            <person name="Hosoyama A."/>
            <person name="Uohara A."/>
            <person name="Ohji S."/>
            <person name="Ichikawa N."/>
        </authorList>
    </citation>
    <scope>NUCLEOTIDE SEQUENCE [LARGE SCALE GENOMIC DNA]</scope>
    <source>
        <strain evidence="2 3">NBRC 108245</strain>
    </source>
</reference>
<evidence type="ECO:0008006" key="4">
    <source>
        <dbReference type="Google" id="ProtNLM"/>
    </source>
</evidence>
<dbReference type="RefSeq" id="WP_147130127.1">
    <property type="nucleotide sequence ID" value="NZ_BJXA01000013.1"/>
</dbReference>
<dbReference type="InterPro" id="IPR011990">
    <property type="entry name" value="TPR-like_helical_dom_sf"/>
</dbReference>
<evidence type="ECO:0000256" key="1">
    <source>
        <dbReference type="SAM" id="Coils"/>
    </source>
</evidence>
<dbReference type="SMART" id="SM00028">
    <property type="entry name" value="TPR"/>
    <property type="match status" value="4"/>
</dbReference>
<comment type="caution">
    <text evidence="2">The sequence shown here is derived from an EMBL/GenBank/DDBJ whole genome shotgun (WGS) entry which is preliminary data.</text>
</comment>
<organism evidence="2 3">
    <name type="scientific">Nocardia ninae NBRC 108245</name>
    <dbReference type="NCBI Taxonomy" id="1210091"/>
    <lineage>
        <taxon>Bacteria</taxon>
        <taxon>Bacillati</taxon>
        <taxon>Actinomycetota</taxon>
        <taxon>Actinomycetes</taxon>
        <taxon>Mycobacteriales</taxon>
        <taxon>Nocardiaceae</taxon>
        <taxon>Nocardia</taxon>
    </lineage>
</organism>
<evidence type="ECO:0000313" key="3">
    <source>
        <dbReference type="Proteomes" id="UP000321424"/>
    </source>
</evidence>
<protein>
    <recommendedName>
        <fullName evidence="4">Tetratricopeptide repeat protein</fullName>
    </recommendedName>
</protein>
<dbReference type="Pfam" id="PF13424">
    <property type="entry name" value="TPR_12"/>
    <property type="match status" value="1"/>
</dbReference>
<keyword evidence="1" id="KW-0175">Coiled coil</keyword>
<sequence length="941" mass="102437">MAKSADSLYQLIEQADQLPFGDGKDALLEEVLRHAEAGEHTEVAFYARLRLIDAYTQGMQPAKLFVPFARCLADYDRNPAAHEPWVAATLRWDFKHAITAMTKFPEVPKDRALAVLDQMERRYRTESQSLHAVYAYRYRVAAHVGDLAAADDWYAKWCATPRDENSDCAGCDPTNKADYLVDRGRDAEAIAVAGPVLDGELNCEQQPQRILTTLLLPYVRTGQLEQARNAHRRAYRILRTRPQDVAEIGDHLQFCALTGNQSRGLELLDRHLGWLDRAPSPKDAMWFAASAALLLRTVVDAGHGEVIVRRPAHADRPAAEPTAQVLHDELARHAFDIAARFDQRNGTDHQTSTVRRLLASAPLVDHLPLSAAADHRVPAPPQQVAAPVDVTALTADELVERAEHLLRRYDADAAEPLVQQLISLAENAPADSILAARTAILRARLASWDDDNATTESLLWQAIERYEAAGDENGRQVALGCLGKYLCMQDRVAEGSALLRASYAYLIQRPELEGQVWSAIRLASGLLQAEEPAAEHLTEAESLLAQAAATAAESGDPVLIGDVAAHRMHRHIHSAEELDDAIDAARTAVAAFKEAGIPRMVAPSAFRLGVLLRSRDEAEAALAAADEALASLAADAPADLRVAMHGLRGAVLNDLDRPGEAINDLLTAVAIGRTEGLPQVARCLWDLAIAYRATGQLLDAADLAEEAVASWAGLGQDESAHQCRYLLAGLHRQLGEPDQALALYEEIVEFHRARDEHGAVAEILAETADLLDNLDRDALAAEHYRQAADAAVLDNDPLRVAYCRYSAALSLHWSGESAAALAALDVADQAMRDFADTEPDPNLLTWHRARLDYNAARILFADDRLDDAALRAAAAATNFRTIDAIEPALRADLVHGRILLELGRADDAAAVLGKALTEVEEDNPLHEVLSSALAATRAGNE</sequence>
<gene>
    <name evidence="2" type="ORF">NN4_25940</name>
</gene>
<keyword evidence="3" id="KW-1185">Reference proteome</keyword>
<dbReference type="Proteomes" id="UP000321424">
    <property type="component" value="Unassembled WGS sequence"/>
</dbReference>